<dbReference type="InterPro" id="IPR043143">
    <property type="entry name" value="Mal/L-sulf/L-lact_DH-like_NADP"/>
</dbReference>
<keyword evidence="4" id="KW-1185">Reference proteome</keyword>
<dbReference type="GO" id="GO:0016491">
    <property type="term" value="F:oxidoreductase activity"/>
    <property type="evidence" value="ECO:0007669"/>
    <property type="project" value="UniProtKB-KW"/>
</dbReference>
<gene>
    <name evidence="3" type="ORF">MUN79_00150</name>
</gene>
<dbReference type="KEGG" id="hcu:MUN79_00150"/>
<dbReference type="AlphaFoldDB" id="A0A8T9Q4F5"/>
<dbReference type="EMBL" id="CP095046">
    <property type="protein sequence ID" value="UOQ72464.1"/>
    <property type="molecule type" value="Genomic_DNA"/>
</dbReference>
<organism evidence="3 4">
    <name type="scientific">Hymenobacter cellulosilyticus</name>
    <dbReference type="NCBI Taxonomy" id="2932248"/>
    <lineage>
        <taxon>Bacteria</taxon>
        <taxon>Pseudomonadati</taxon>
        <taxon>Bacteroidota</taxon>
        <taxon>Cytophagia</taxon>
        <taxon>Cytophagales</taxon>
        <taxon>Hymenobacteraceae</taxon>
        <taxon>Hymenobacter</taxon>
    </lineage>
</organism>
<evidence type="ECO:0000313" key="4">
    <source>
        <dbReference type="Proteomes" id="UP000831796"/>
    </source>
</evidence>
<dbReference type="PANTHER" id="PTHR11091">
    <property type="entry name" value="OXIDOREDUCTASE-RELATED"/>
    <property type="match status" value="1"/>
</dbReference>
<dbReference type="InterPro" id="IPR043144">
    <property type="entry name" value="Mal/L-sulf/L-lact_DH-like_ah"/>
</dbReference>
<evidence type="ECO:0000256" key="1">
    <source>
        <dbReference type="ARBA" id="ARBA00006056"/>
    </source>
</evidence>
<dbReference type="Gene3D" id="3.30.1370.60">
    <property type="entry name" value="Hypothetical oxidoreductase yiak, domain 2"/>
    <property type="match status" value="1"/>
</dbReference>
<dbReference type="InterPro" id="IPR003767">
    <property type="entry name" value="Malate/L-lactate_DH-like"/>
</dbReference>
<protein>
    <submittedName>
        <fullName evidence="3">Ldh family oxidoreductase</fullName>
    </submittedName>
</protein>
<dbReference type="Gene3D" id="1.10.1530.10">
    <property type="match status" value="1"/>
</dbReference>
<accession>A0A8T9Q4F5</accession>
<name>A0A8T9Q4F5_9BACT</name>
<evidence type="ECO:0000256" key="2">
    <source>
        <dbReference type="ARBA" id="ARBA00023002"/>
    </source>
</evidence>
<dbReference type="InterPro" id="IPR036111">
    <property type="entry name" value="Mal/L-sulfo/L-lacto_DH-like_sf"/>
</dbReference>
<keyword evidence="2" id="KW-0560">Oxidoreductase</keyword>
<dbReference type="RefSeq" id="WP_244675848.1">
    <property type="nucleotide sequence ID" value="NZ_CP095046.1"/>
</dbReference>
<dbReference type="PANTHER" id="PTHR11091:SF0">
    <property type="entry name" value="MALATE DEHYDROGENASE"/>
    <property type="match status" value="1"/>
</dbReference>
<dbReference type="Proteomes" id="UP000831796">
    <property type="component" value="Chromosome"/>
</dbReference>
<dbReference type="SUPFAM" id="SSF89733">
    <property type="entry name" value="L-sulfolactate dehydrogenase-like"/>
    <property type="match status" value="1"/>
</dbReference>
<sequence length="355" mass="37425">MSHTFPYNQLFTFTESVFLSMGCPPDDATLATETLLSADLRGIDSHGVARLIGYVRLWEAGRINATPRVGVVYETPSTAVVDGDGGLGLVVAPKAMNIALEKARLAGTGWVSVKNSNHFGIAGYHAMKALAHDMIGMAMTNASPLVAPTYSLDRLLGTNPIAVAIPAGEQPDFVADFATTTAANGKLEIAQRKQIPVPEGWVQNADGSGSTDANAVKNGGALLPLGGDTGSHKGYCLGSIVDIFSAVLSGANYGPWVPPFVAFLQPPADPVGQGIGHFLGAMRVDAFRPAAEFKAHMDNWISTFRNAQAVEGKQVIIPGDPERIMAQHRLLDGIPLLEPVVKDLESVGKKFGVTL</sequence>
<comment type="similarity">
    <text evidence="1">Belongs to the LDH2/MDH2 oxidoreductase family.</text>
</comment>
<dbReference type="Pfam" id="PF02615">
    <property type="entry name" value="Ldh_2"/>
    <property type="match status" value="1"/>
</dbReference>
<reference evidence="3" key="1">
    <citation type="submission" date="2022-04" db="EMBL/GenBank/DDBJ databases">
        <title>Hymenobacter sp. isolated from the air.</title>
        <authorList>
            <person name="Won M."/>
            <person name="Lee C.-M."/>
            <person name="Woen H.-Y."/>
            <person name="Kwon S.-W."/>
        </authorList>
    </citation>
    <scope>NUCLEOTIDE SEQUENCE</scope>
    <source>
        <strain evidence="3">5116S-3</strain>
    </source>
</reference>
<proteinExistence type="inferred from homology"/>
<evidence type="ECO:0000313" key="3">
    <source>
        <dbReference type="EMBL" id="UOQ72464.1"/>
    </source>
</evidence>